<dbReference type="Proteomes" id="UP000007564">
    <property type="component" value="Chromosome"/>
</dbReference>
<dbReference type="RefSeq" id="WP_003807062.1">
    <property type="nucleotide sequence ID" value="NC_019382.1"/>
</dbReference>
<dbReference type="OrthoDB" id="9805877at2"/>
<dbReference type="InterPro" id="IPR011330">
    <property type="entry name" value="Glyco_hydro/deAcase_b/a-brl"/>
</dbReference>
<dbReference type="HOGENOM" id="CLU_1169203_0_0_4"/>
<dbReference type="GO" id="GO:0005975">
    <property type="term" value="P:carbohydrate metabolic process"/>
    <property type="evidence" value="ECO:0007669"/>
    <property type="project" value="InterPro"/>
</dbReference>
<evidence type="ECO:0000313" key="2">
    <source>
        <dbReference type="Proteomes" id="UP000007564"/>
    </source>
</evidence>
<reference evidence="1 2" key="1">
    <citation type="journal article" date="2012" name="BMC Genomics">
        <title>Comparative genomics of the classical Bordetella subspecies: the evolution and exchange of virulence-associated diversity amongst closely related pathogens.</title>
        <authorList>
            <person name="Park J."/>
            <person name="Zhang Y."/>
            <person name="Buboltz A.M."/>
            <person name="Zhang X."/>
            <person name="Schuster S.C."/>
            <person name="Ahuja U."/>
            <person name="Liu M."/>
            <person name="Miller J.F."/>
            <person name="Sebaihia M."/>
            <person name="Bentley S.D."/>
            <person name="Parkhill J."/>
            <person name="Harvill E.T."/>
        </authorList>
    </citation>
    <scope>NUCLEOTIDE SEQUENCE [LARGE SCALE GENOMIC DNA]</scope>
    <source>
        <strain evidence="1 2">253</strain>
    </source>
</reference>
<protein>
    <recommendedName>
        <fullName evidence="3">Polysaccharide deacetylase</fullName>
    </recommendedName>
</protein>
<dbReference type="EMBL" id="HE965806">
    <property type="protein sequence ID" value="CCJ55200.1"/>
    <property type="molecule type" value="Genomic_DNA"/>
</dbReference>
<name>A0A0C6P9D3_BORBO</name>
<dbReference type="Gene3D" id="3.20.20.370">
    <property type="entry name" value="Glycoside hydrolase/deacetylase"/>
    <property type="match status" value="1"/>
</dbReference>
<dbReference type="KEGG" id="bbh:BN112_3285"/>
<evidence type="ECO:0000313" key="1">
    <source>
        <dbReference type="EMBL" id="CCJ55200.1"/>
    </source>
</evidence>
<accession>A0A0C6P9D3</accession>
<dbReference type="SUPFAM" id="SSF88713">
    <property type="entry name" value="Glycoside hydrolase/deacetylase"/>
    <property type="match status" value="1"/>
</dbReference>
<gene>
    <name evidence="1" type="primary">wbmS</name>
    <name evidence="1" type="ORF">BN112_3285</name>
</gene>
<dbReference type="GeneID" id="93206356"/>
<dbReference type="InterPro" id="IPR054492">
    <property type="entry name" value="WbmS-like"/>
</dbReference>
<proteinExistence type="predicted"/>
<dbReference type="AlphaFoldDB" id="A0A0C6P9D3"/>
<organism evidence="1 2">
    <name type="scientific">Bordetella bronchiseptica 253</name>
    <dbReference type="NCBI Taxonomy" id="568707"/>
    <lineage>
        <taxon>Bacteria</taxon>
        <taxon>Pseudomonadati</taxon>
        <taxon>Pseudomonadota</taxon>
        <taxon>Betaproteobacteria</taxon>
        <taxon>Burkholderiales</taxon>
        <taxon>Alcaligenaceae</taxon>
        <taxon>Bordetella</taxon>
    </lineage>
</organism>
<sequence length="239" mass="26798">MKFARISDIDPGSPETWRGKVFLSFDIDWAEDFVLLDTLELIERAGVPATWFATHQTALLERIERHPGFELGIHPNFNNLLSAGSAQSAEQVLDAALALAPGCRSVRSHSLTQSTRLLALFADRGLGHECNALIPWDAGIPLRPWRHWDGTTVRVPHCWEDDIACLAGWPLEGDAFYWYDPDGLNVLDFHPIHVYLNTETLERYEASRPVHRDSAALPAMRHGGQGVRTFLEKILVGAR</sequence>
<dbReference type="Pfam" id="PF22537">
    <property type="entry name" value="WbmS-like"/>
    <property type="match status" value="1"/>
</dbReference>
<evidence type="ECO:0008006" key="3">
    <source>
        <dbReference type="Google" id="ProtNLM"/>
    </source>
</evidence>